<evidence type="ECO:0000256" key="2">
    <source>
        <dbReference type="ARBA" id="ARBA00022630"/>
    </source>
</evidence>
<protein>
    <submittedName>
        <fullName evidence="5">Uncharacterized protein</fullName>
    </submittedName>
</protein>
<comment type="similarity">
    <text evidence="1">Belongs to the oxygen-dependent FAD-linked oxidoreductase family.</text>
</comment>
<dbReference type="OrthoDB" id="415825at2759"/>
<dbReference type="InterPro" id="IPR050416">
    <property type="entry name" value="FAD-linked_Oxidoreductase"/>
</dbReference>
<evidence type="ECO:0000256" key="4">
    <source>
        <dbReference type="ARBA" id="ARBA00023002"/>
    </source>
</evidence>
<dbReference type="Proteomes" id="UP000070133">
    <property type="component" value="Unassembled WGS sequence"/>
</dbReference>
<evidence type="ECO:0000256" key="1">
    <source>
        <dbReference type="ARBA" id="ARBA00005466"/>
    </source>
</evidence>
<dbReference type="PANTHER" id="PTHR42973">
    <property type="entry name" value="BINDING OXIDOREDUCTASE, PUTATIVE (AFU_ORTHOLOGUE AFUA_1G17690)-RELATED"/>
    <property type="match status" value="1"/>
</dbReference>
<dbReference type="GO" id="GO:0050660">
    <property type="term" value="F:flavin adenine dinucleotide binding"/>
    <property type="evidence" value="ECO:0007669"/>
    <property type="project" value="InterPro"/>
</dbReference>
<evidence type="ECO:0000313" key="5">
    <source>
        <dbReference type="EMBL" id="KXT04555.1"/>
    </source>
</evidence>
<dbReference type="PANTHER" id="PTHR42973:SF7">
    <property type="entry name" value="FAD-BINDING PCMH-TYPE DOMAIN-CONTAINING PROTEIN"/>
    <property type="match status" value="1"/>
</dbReference>
<keyword evidence="2" id="KW-0285">Flavoprotein</keyword>
<reference evidence="5 6" key="1">
    <citation type="submission" date="2015-07" db="EMBL/GenBank/DDBJ databases">
        <title>Comparative genomics of the Sigatoka disease complex on banana suggests a link between parallel evolutionary changes in Pseudocercospora fijiensis and Pseudocercospora eumusae and increased virulence on the banana host.</title>
        <authorList>
            <person name="Chang T.-C."/>
            <person name="Salvucci A."/>
            <person name="Crous P.W."/>
            <person name="Stergiopoulos I."/>
        </authorList>
    </citation>
    <scope>NUCLEOTIDE SEQUENCE [LARGE SCALE GENOMIC DNA]</scope>
    <source>
        <strain evidence="5 6">CBS 114824</strain>
    </source>
</reference>
<dbReference type="STRING" id="321146.A0A139HPZ3"/>
<dbReference type="InterPro" id="IPR016169">
    <property type="entry name" value="FAD-bd_PCMH_sub2"/>
</dbReference>
<dbReference type="EMBL" id="LFZN01000020">
    <property type="protein sequence ID" value="KXT04555.1"/>
    <property type="molecule type" value="Genomic_DNA"/>
</dbReference>
<evidence type="ECO:0000256" key="3">
    <source>
        <dbReference type="ARBA" id="ARBA00022827"/>
    </source>
</evidence>
<dbReference type="AlphaFoldDB" id="A0A139HPZ3"/>
<comment type="caution">
    <text evidence="5">The sequence shown here is derived from an EMBL/GenBank/DDBJ whole genome shotgun (WGS) entry which is preliminary data.</text>
</comment>
<gene>
    <name evidence="5" type="ORF">AC578_8737</name>
</gene>
<evidence type="ECO:0000313" key="6">
    <source>
        <dbReference type="Proteomes" id="UP000070133"/>
    </source>
</evidence>
<keyword evidence="3" id="KW-0274">FAD</keyword>
<dbReference type="GO" id="GO:0016491">
    <property type="term" value="F:oxidoreductase activity"/>
    <property type="evidence" value="ECO:0007669"/>
    <property type="project" value="UniProtKB-KW"/>
</dbReference>
<keyword evidence="6" id="KW-1185">Reference proteome</keyword>
<name>A0A139HPZ3_9PEZI</name>
<dbReference type="SUPFAM" id="SSF56176">
    <property type="entry name" value="FAD-binding/transporter-associated domain-like"/>
    <property type="match status" value="1"/>
</dbReference>
<dbReference type="Gene3D" id="3.30.465.10">
    <property type="match status" value="1"/>
</dbReference>
<proteinExistence type="inferred from homology"/>
<organism evidence="5 6">
    <name type="scientific">Pseudocercospora eumusae</name>
    <dbReference type="NCBI Taxonomy" id="321146"/>
    <lineage>
        <taxon>Eukaryota</taxon>
        <taxon>Fungi</taxon>
        <taxon>Dikarya</taxon>
        <taxon>Ascomycota</taxon>
        <taxon>Pezizomycotina</taxon>
        <taxon>Dothideomycetes</taxon>
        <taxon>Dothideomycetidae</taxon>
        <taxon>Mycosphaerellales</taxon>
        <taxon>Mycosphaerellaceae</taxon>
        <taxon>Pseudocercospora</taxon>
    </lineage>
</organism>
<dbReference type="InterPro" id="IPR036318">
    <property type="entry name" value="FAD-bd_PCMH-like_sf"/>
</dbReference>
<sequence>MPSANPIGAIPFFLHGDLSPLASRIRFGSDLIVAARLVTAKGEIIDASPDLLYAIRGAGQSFGVILHTTVKIFPFRRSNRKRRWGNLDGGFSSSPFPLAENRGGNYAAYRQ</sequence>
<accession>A0A139HPZ3</accession>
<keyword evidence="4" id="KW-0560">Oxidoreductase</keyword>